<dbReference type="PANTHER" id="PTHR31194">
    <property type="entry name" value="SHN SHINE , DNA BINDING / TRANSCRIPTION FACTOR"/>
    <property type="match status" value="1"/>
</dbReference>
<dbReference type="SMART" id="SM00380">
    <property type="entry name" value="AP2"/>
    <property type="match status" value="4"/>
</dbReference>
<dbReference type="InterPro" id="IPR001471">
    <property type="entry name" value="AP2/ERF_dom"/>
</dbReference>
<evidence type="ECO:0000256" key="2">
    <source>
        <dbReference type="ARBA" id="ARBA00023015"/>
    </source>
</evidence>
<name>A0AAW1HID2_SAPOF</name>
<dbReference type="EMBL" id="JBDFQZ010000011">
    <property type="protein sequence ID" value="KAK9676200.1"/>
    <property type="molecule type" value="Genomic_DNA"/>
</dbReference>
<feature type="domain" description="AP2/ERF" evidence="6">
    <location>
        <begin position="165"/>
        <end position="234"/>
    </location>
</feature>
<proteinExistence type="predicted"/>
<dbReference type="GO" id="GO:0003677">
    <property type="term" value="F:DNA binding"/>
    <property type="evidence" value="ECO:0007669"/>
    <property type="project" value="UniProtKB-KW"/>
</dbReference>
<gene>
    <name evidence="7" type="ORF">RND81_11G060900</name>
</gene>
<dbReference type="Gene3D" id="3.30.730.10">
    <property type="entry name" value="AP2/ERF domain"/>
    <property type="match status" value="4"/>
</dbReference>
<dbReference type="GO" id="GO:0003700">
    <property type="term" value="F:DNA-binding transcription factor activity"/>
    <property type="evidence" value="ECO:0007669"/>
    <property type="project" value="InterPro"/>
</dbReference>
<feature type="domain" description="AP2/ERF" evidence="6">
    <location>
        <begin position="239"/>
        <end position="301"/>
    </location>
</feature>
<dbReference type="SUPFAM" id="SSF54171">
    <property type="entry name" value="DNA-binding domain"/>
    <property type="match status" value="4"/>
</dbReference>
<keyword evidence="8" id="KW-1185">Reference proteome</keyword>
<keyword evidence="4" id="KW-0804">Transcription</keyword>
<evidence type="ECO:0000256" key="1">
    <source>
        <dbReference type="ARBA" id="ARBA00004123"/>
    </source>
</evidence>
<keyword evidence="3" id="KW-0238">DNA-binding</keyword>
<dbReference type="EMBL" id="JBDFQZ010000011">
    <property type="protein sequence ID" value="KAK9676201.1"/>
    <property type="molecule type" value="Genomic_DNA"/>
</dbReference>
<accession>A0AAW1HID2</accession>
<comment type="subcellular location">
    <subcellularLocation>
        <location evidence="1">Nucleus</location>
    </subcellularLocation>
</comment>
<feature type="domain" description="AP2/ERF" evidence="6">
    <location>
        <begin position="90"/>
        <end position="160"/>
    </location>
</feature>
<evidence type="ECO:0000313" key="8">
    <source>
        <dbReference type="Proteomes" id="UP001443914"/>
    </source>
</evidence>
<evidence type="ECO:0000313" key="7">
    <source>
        <dbReference type="EMBL" id="KAK9676200.1"/>
    </source>
</evidence>
<dbReference type="AlphaFoldDB" id="A0AAW1HID2"/>
<dbReference type="InterPro" id="IPR036955">
    <property type="entry name" value="AP2/ERF_dom_sf"/>
</dbReference>
<dbReference type="PANTHER" id="PTHR31194:SF62">
    <property type="entry name" value="ETHYLENE-RESPONSIVE TRANSCRIPTION FACTOR ERF118"/>
    <property type="match status" value="1"/>
</dbReference>
<keyword evidence="5" id="KW-0539">Nucleus</keyword>
<dbReference type="PROSITE" id="PS51032">
    <property type="entry name" value="AP2_ERF"/>
    <property type="match status" value="4"/>
</dbReference>
<sequence length="492" mass="54991">MKMVEFEESFNGEKVEICDGVSQVKKFVGVTKNGNKWRARLRDPKLKRDIYLGHYSTPEEAAVVVKRKRLEFQEIFKGEDRSSDGKEVETRDGVSEVKKKFVGVSKTRNRWQARVRDPKLRCNVNLGCYSTPEEAAAVVKKKKLEFEEIYKGEADGLSYGKEVEIRDGVSEVKKKFVGVSKTRNMWQARVRDPKLRCDVYLGCYRTPEEAAVAVEKKKLEFEEIDKGGDGLGVKSCKGYFDGVRLPCGVRRDNGKWRVQLWHPKLKCLISGGSYETCEEAAIVAETKRAEFRGLQEPESEEAAIVAEKRVEFRNLEEPEPEIEVAGKSECLDEQMGDVKVPPGVTRLKSGKWVAKIRDPVLTTLVWVGTYDTADEAIASFNKKNDLLAAKMTKSSTSLVSADNLNNIAFDDESKNGVVNNPSKLGNGLVYSSPTSVLEAENENSNSVPMTVSDKTCGLDIETAVSSGLINEYGQLLGDFSELDEQMWLSFPS</sequence>
<evidence type="ECO:0000259" key="6">
    <source>
        <dbReference type="PROSITE" id="PS51032"/>
    </source>
</evidence>
<dbReference type="GO" id="GO:0005634">
    <property type="term" value="C:nucleus"/>
    <property type="evidence" value="ECO:0007669"/>
    <property type="project" value="UniProtKB-SubCell"/>
</dbReference>
<dbReference type="Proteomes" id="UP001443914">
    <property type="component" value="Unassembled WGS sequence"/>
</dbReference>
<dbReference type="InterPro" id="IPR050913">
    <property type="entry name" value="AP2/ERF_ERF"/>
</dbReference>
<evidence type="ECO:0000256" key="5">
    <source>
        <dbReference type="ARBA" id="ARBA00023242"/>
    </source>
</evidence>
<keyword evidence="2" id="KW-0805">Transcription regulation</keyword>
<dbReference type="InterPro" id="IPR016177">
    <property type="entry name" value="DNA-bd_dom_sf"/>
</dbReference>
<protein>
    <recommendedName>
        <fullName evidence="6">AP2/ERF domain-containing protein</fullName>
    </recommendedName>
</protein>
<feature type="domain" description="AP2/ERF" evidence="6">
    <location>
        <begin position="340"/>
        <end position="381"/>
    </location>
</feature>
<comment type="caution">
    <text evidence="7">The sequence shown here is derived from an EMBL/GenBank/DDBJ whole genome shotgun (WGS) entry which is preliminary data.</text>
</comment>
<evidence type="ECO:0000256" key="3">
    <source>
        <dbReference type="ARBA" id="ARBA00023125"/>
    </source>
</evidence>
<reference evidence="7 8" key="1">
    <citation type="submission" date="2024-03" db="EMBL/GenBank/DDBJ databases">
        <title>WGS assembly of Saponaria officinalis var. Norfolk2.</title>
        <authorList>
            <person name="Jenkins J."/>
            <person name="Shu S."/>
            <person name="Grimwood J."/>
            <person name="Barry K."/>
            <person name="Goodstein D."/>
            <person name="Schmutz J."/>
            <person name="Leebens-Mack J."/>
            <person name="Osbourn A."/>
        </authorList>
    </citation>
    <scope>NUCLEOTIDE SEQUENCE [LARGE SCALE GENOMIC DNA]</scope>
    <source>
        <strain evidence="8">cv. Norfolk2</strain>
        <strain evidence="7">JIC</strain>
        <tissue evidence="7">Leaf</tissue>
    </source>
</reference>
<evidence type="ECO:0000256" key="4">
    <source>
        <dbReference type="ARBA" id="ARBA00023163"/>
    </source>
</evidence>
<organism evidence="7 8">
    <name type="scientific">Saponaria officinalis</name>
    <name type="common">Common soapwort</name>
    <name type="synonym">Lychnis saponaria</name>
    <dbReference type="NCBI Taxonomy" id="3572"/>
    <lineage>
        <taxon>Eukaryota</taxon>
        <taxon>Viridiplantae</taxon>
        <taxon>Streptophyta</taxon>
        <taxon>Embryophyta</taxon>
        <taxon>Tracheophyta</taxon>
        <taxon>Spermatophyta</taxon>
        <taxon>Magnoliopsida</taxon>
        <taxon>eudicotyledons</taxon>
        <taxon>Gunneridae</taxon>
        <taxon>Pentapetalae</taxon>
        <taxon>Caryophyllales</taxon>
        <taxon>Caryophyllaceae</taxon>
        <taxon>Caryophylleae</taxon>
        <taxon>Saponaria</taxon>
    </lineage>
</organism>